<feature type="site" description="Important for substrate specificity" evidence="3">
    <location>
        <position position="11"/>
    </location>
</feature>
<gene>
    <name evidence="4" type="ORF">J2Z27_001737</name>
    <name evidence="5" type="ORF">SAMN05216187_11027</name>
</gene>
<accession>A0A1G9CRK2</accession>
<keyword evidence="7" id="KW-1185">Reference proteome</keyword>
<comment type="similarity">
    <text evidence="3">Belongs to the Maf family. YhdE subfamily.</text>
</comment>
<keyword evidence="2 3" id="KW-0378">Hydrolase</keyword>
<comment type="catalytic activity">
    <reaction evidence="3">
        <text>UTP + H2O = UMP + diphosphate + H(+)</text>
        <dbReference type="Rhea" id="RHEA:29395"/>
        <dbReference type="ChEBI" id="CHEBI:15377"/>
        <dbReference type="ChEBI" id="CHEBI:15378"/>
        <dbReference type="ChEBI" id="CHEBI:33019"/>
        <dbReference type="ChEBI" id="CHEBI:46398"/>
        <dbReference type="ChEBI" id="CHEBI:57865"/>
        <dbReference type="EC" id="3.6.1.9"/>
    </reaction>
</comment>
<dbReference type="PIRSF" id="PIRSF006305">
    <property type="entry name" value="Maf"/>
    <property type="match status" value="1"/>
</dbReference>
<sequence>MKLILGSQSERRRTLLSQVGLEYEVVIPNADEDLITSTHPETKVIETAKLKASMLNLDDDSVILTCDTVVSFNDKIFEKPDTIDEARQMITALSGSTHEVYSAAILKSRDFEEIISDCTRVTFYTLTAEEIEDYVHSDEPYDKAGGYGIQSFGAVFVKEIQGDYNTVVGLPLSKVYRALKKYSL</sequence>
<dbReference type="EC" id="3.6.1.9" evidence="3"/>
<dbReference type="RefSeq" id="WP_092598940.1">
    <property type="nucleotide sequence ID" value="NZ_BMCN01000001.1"/>
</dbReference>
<evidence type="ECO:0000313" key="7">
    <source>
        <dbReference type="Proteomes" id="UP001519348"/>
    </source>
</evidence>
<feature type="site" description="Important for substrate specificity" evidence="3">
    <location>
        <position position="150"/>
    </location>
</feature>
<evidence type="ECO:0000313" key="5">
    <source>
        <dbReference type="EMBL" id="SDK54075.1"/>
    </source>
</evidence>
<evidence type="ECO:0000256" key="1">
    <source>
        <dbReference type="ARBA" id="ARBA00001968"/>
    </source>
</evidence>
<dbReference type="GO" id="GO:0047429">
    <property type="term" value="F:nucleoside triphosphate diphosphatase activity"/>
    <property type="evidence" value="ECO:0007669"/>
    <property type="project" value="UniProtKB-EC"/>
</dbReference>
<dbReference type="Gene3D" id="3.90.950.10">
    <property type="match status" value="1"/>
</dbReference>
<protein>
    <recommendedName>
        <fullName evidence="3">dTTP/UTP pyrophosphatase</fullName>
        <shortName evidence="3">dTTPase/UTPase</shortName>
        <ecNumber evidence="3">3.6.1.9</ecNumber>
    </recommendedName>
    <alternativeName>
        <fullName evidence="3">Nucleoside triphosphate pyrophosphatase</fullName>
    </alternativeName>
    <alternativeName>
        <fullName evidence="3">Nucleotide pyrophosphatase</fullName>
        <shortName evidence="3">Nucleotide PPase</shortName>
    </alternativeName>
</protein>
<reference evidence="6" key="1">
    <citation type="submission" date="2016-10" db="EMBL/GenBank/DDBJ databases">
        <authorList>
            <person name="Varghese N."/>
            <person name="Submissions S."/>
        </authorList>
    </citation>
    <scope>NUCLEOTIDE SEQUENCE [LARGE SCALE GENOMIC DNA]</scope>
    <source>
        <strain evidence="6">CGMCC 1.8911</strain>
    </source>
</reference>
<dbReference type="CDD" id="cd00555">
    <property type="entry name" value="Maf"/>
    <property type="match status" value="1"/>
</dbReference>
<evidence type="ECO:0000256" key="2">
    <source>
        <dbReference type="ARBA" id="ARBA00022801"/>
    </source>
</evidence>
<comment type="catalytic activity">
    <reaction evidence="3">
        <text>dTTP + H2O = dTMP + diphosphate + H(+)</text>
        <dbReference type="Rhea" id="RHEA:28534"/>
        <dbReference type="ChEBI" id="CHEBI:15377"/>
        <dbReference type="ChEBI" id="CHEBI:15378"/>
        <dbReference type="ChEBI" id="CHEBI:33019"/>
        <dbReference type="ChEBI" id="CHEBI:37568"/>
        <dbReference type="ChEBI" id="CHEBI:63528"/>
        <dbReference type="EC" id="3.6.1.9"/>
    </reaction>
</comment>
<comment type="function">
    <text evidence="3">Nucleoside triphosphate pyrophosphatase that hydrolyzes dTTP and UTP. May have a dual role in cell division arrest and in preventing the incorporation of modified nucleotides into cellular nucleic acids.</text>
</comment>
<dbReference type="STRING" id="586411.SAMN05216187_11027"/>
<comment type="subcellular location">
    <subcellularLocation>
        <location evidence="3">Cytoplasm</location>
    </subcellularLocation>
</comment>
<dbReference type="AlphaFoldDB" id="A0A1G9CRK2"/>
<feature type="site" description="Important for substrate specificity" evidence="3">
    <location>
        <position position="68"/>
    </location>
</feature>
<dbReference type="OrthoDB" id="9807767at2"/>
<dbReference type="InterPro" id="IPR003697">
    <property type="entry name" value="Maf-like"/>
</dbReference>
<evidence type="ECO:0000313" key="4">
    <source>
        <dbReference type="EMBL" id="MBP1952689.1"/>
    </source>
</evidence>
<comment type="cofactor">
    <cofactor evidence="1 3">
        <name>a divalent metal cation</name>
        <dbReference type="ChEBI" id="CHEBI:60240"/>
    </cofactor>
</comment>
<organism evidence="5 6">
    <name type="scientific">Jeotgalicoccus aerolatus</name>
    <dbReference type="NCBI Taxonomy" id="709510"/>
    <lineage>
        <taxon>Bacteria</taxon>
        <taxon>Bacillati</taxon>
        <taxon>Bacillota</taxon>
        <taxon>Bacilli</taxon>
        <taxon>Bacillales</taxon>
        <taxon>Staphylococcaceae</taxon>
        <taxon>Jeotgalicoccus</taxon>
    </lineage>
</organism>
<dbReference type="HAMAP" id="MF_00528">
    <property type="entry name" value="Maf"/>
    <property type="match status" value="1"/>
</dbReference>
<dbReference type="NCBIfam" id="TIGR00172">
    <property type="entry name" value="maf"/>
    <property type="match status" value="1"/>
</dbReference>
<proteinExistence type="inferred from homology"/>
<evidence type="ECO:0000256" key="3">
    <source>
        <dbReference type="HAMAP-Rule" id="MF_00528"/>
    </source>
</evidence>
<dbReference type="Pfam" id="PF02545">
    <property type="entry name" value="Maf"/>
    <property type="match status" value="1"/>
</dbReference>
<dbReference type="GO" id="GO:0009117">
    <property type="term" value="P:nucleotide metabolic process"/>
    <property type="evidence" value="ECO:0007669"/>
    <property type="project" value="UniProtKB-KW"/>
</dbReference>
<keyword evidence="3" id="KW-0546">Nucleotide metabolism</keyword>
<dbReference type="Proteomes" id="UP000242700">
    <property type="component" value="Unassembled WGS sequence"/>
</dbReference>
<keyword evidence="3" id="KW-0963">Cytoplasm</keyword>
<name>A0A1G9CRK2_9STAP</name>
<comment type="caution">
    <text evidence="3">Lacks conserved residue(s) required for the propagation of feature annotation.</text>
</comment>
<dbReference type="EMBL" id="FNFI01000010">
    <property type="protein sequence ID" value="SDK54075.1"/>
    <property type="molecule type" value="Genomic_DNA"/>
</dbReference>
<reference evidence="5" key="2">
    <citation type="submission" date="2016-10" db="EMBL/GenBank/DDBJ databases">
        <authorList>
            <person name="de Groot N.N."/>
        </authorList>
    </citation>
    <scope>NUCLEOTIDE SEQUENCE [LARGE SCALE GENOMIC DNA]</scope>
    <source>
        <strain evidence="5">CGMCC 1.8911</strain>
    </source>
</reference>
<dbReference type="EMBL" id="JAGGKN010000005">
    <property type="protein sequence ID" value="MBP1952689.1"/>
    <property type="molecule type" value="Genomic_DNA"/>
</dbReference>
<evidence type="ECO:0000313" key="6">
    <source>
        <dbReference type="Proteomes" id="UP000242700"/>
    </source>
</evidence>
<dbReference type="InterPro" id="IPR029001">
    <property type="entry name" value="ITPase-like_fam"/>
</dbReference>
<reference evidence="4 7" key="3">
    <citation type="submission" date="2021-03" db="EMBL/GenBank/DDBJ databases">
        <title>Genomic Encyclopedia of Type Strains, Phase IV (KMG-IV): sequencing the most valuable type-strain genomes for metagenomic binning, comparative biology and taxonomic classification.</title>
        <authorList>
            <person name="Goeker M."/>
        </authorList>
    </citation>
    <scope>NUCLEOTIDE SEQUENCE [LARGE SCALE GENOMIC DNA]</scope>
    <source>
        <strain evidence="4 7">DSM 22420</strain>
    </source>
</reference>
<feature type="active site" description="Proton acceptor" evidence="3">
    <location>
        <position position="67"/>
    </location>
</feature>
<dbReference type="Proteomes" id="UP001519348">
    <property type="component" value="Unassembled WGS sequence"/>
</dbReference>
<dbReference type="PANTHER" id="PTHR43213">
    <property type="entry name" value="BIFUNCTIONAL DTTP/UTP PYROPHOSPHATASE/METHYLTRANSFERASE PROTEIN-RELATED"/>
    <property type="match status" value="1"/>
</dbReference>
<dbReference type="PANTHER" id="PTHR43213:SF5">
    <property type="entry name" value="BIFUNCTIONAL DTTP_UTP PYROPHOSPHATASE_METHYLTRANSFERASE PROTEIN-RELATED"/>
    <property type="match status" value="1"/>
</dbReference>
<dbReference type="GO" id="GO:0005737">
    <property type="term" value="C:cytoplasm"/>
    <property type="evidence" value="ECO:0007669"/>
    <property type="project" value="UniProtKB-SubCell"/>
</dbReference>
<dbReference type="SUPFAM" id="SSF52972">
    <property type="entry name" value="ITPase-like"/>
    <property type="match status" value="1"/>
</dbReference>